<feature type="region of interest" description="Disordered" evidence="1">
    <location>
        <begin position="97"/>
        <end position="137"/>
    </location>
</feature>
<reference evidence="2 3" key="1">
    <citation type="submission" date="2021-02" db="EMBL/GenBank/DDBJ databases">
        <title>Taxonomically Unique Crown Gall-Associated Xanthomonas Stains Have Deficiency in Virulence Repertories.</title>
        <authorList>
            <person name="Mafakheri H."/>
            <person name="Taghavi S.M."/>
            <person name="Dimkic I."/>
            <person name="Nemanja K."/>
            <person name="Osdaghi E."/>
        </authorList>
    </citation>
    <scope>NUCLEOTIDE SEQUENCE [LARGE SCALE GENOMIC DNA]</scope>
    <source>
        <strain evidence="2 3">FX4</strain>
    </source>
</reference>
<protein>
    <recommendedName>
        <fullName evidence="4">Transposase</fullName>
    </recommendedName>
</protein>
<evidence type="ECO:0000256" key="1">
    <source>
        <dbReference type="SAM" id="MobiDB-lite"/>
    </source>
</evidence>
<dbReference type="InterPro" id="IPR021831">
    <property type="entry name" value="ParD-like"/>
</dbReference>
<dbReference type="Proteomes" id="UP000695802">
    <property type="component" value="Unassembled WGS sequence"/>
</dbReference>
<dbReference type="Pfam" id="PF11903">
    <property type="entry name" value="ParD_like"/>
    <property type="match status" value="1"/>
</dbReference>
<evidence type="ECO:0000313" key="3">
    <source>
        <dbReference type="Proteomes" id="UP000695802"/>
    </source>
</evidence>
<dbReference type="EMBL" id="JAFIWB010000015">
    <property type="protein sequence ID" value="MBN6103196.1"/>
    <property type="molecule type" value="Genomic_DNA"/>
</dbReference>
<proteinExistence type="predicted"/>
<organism evidence="2 3">
    <name type="scientific">Xanthomonas bonasiae</name>
    <dbReference type="NCBI Taxonomy" id="2810351"/>
    <lineage>
        <taxon>Bacteria</taxon>
        <taxon>Pseudomonadati</taxon>
        <taxon>Pseudomonadota</taxon>
        <taxon>Gammaproteobacteria</taxon>
        <taxon>Lysobacterales</taxon>
        <taxon>Lysobacteraceae</taxon>
        <taxon>Xanthomonas</taxon>
    </lineage>
</organism>
<dbReference type="RefSeq" id="WP_206230053.1">
    <property type="nucleotide sequence ID" value="NZ_JAFIWB010000015.1"/>
</dbReference>
<accession>A0ABS3B4Q7</accession>
<comment type="caution">
    <text evidence="2">The sequence shown here is derived from an EMBL/GenBank/DDBJ whole genome shotgun (WGS) entry which is preliminary data.</text>
</comment>
<gene>
    <name evidence="2" type="ORF">JR064_13600</name>
</gene>
<keyword evidence="3" id="KW-1185">Reference proteome</keyword>
<evidence type="ECO:0008006" key="4">
    <source>
        <dbReference type="Google" id="ProtNLM"/>
    </source>
</evidence>
<evidence type="ECO:0000313" key="2">
    <source>
        <dbReference type="EMBL" id="MBN6103196.1"/>
    </source>
</evidence>
<sequence>MPPGAWPPWARWRQLTARRWSEHLKDDAFSPRAVVSWQVKPKCVTRTHVPAVRRRIVDIVDARHGPLRRACTLRSRSLDAQAGFWIGIGMLCERSASGAHTGRDHRGARHLPQDASPRVADAIPGGGRGARRDGGVANARTCRDLRKSAARRRALDVALGHG</sequence>
<name>A0ABS3B4Q7_9XANT</name>